<evidence type="ECO:0000256" key="1">
    <source>
        <dbReference type="ARBA" id="ARBA00022849"/>
    </source>
</evidence>
<dbReference type="Proteomes" id="UP000621560">
    <property type="component" value="Unassembled WGS sequence"/>
</dbReference>
<evidence type="ECO:0000313" key="3">
    <source>
        <dbReference type="EMBL" id="MBD2847210.1"/>
    </source>
</evidence>
<dbReference type="InterPro" id="IPR036196">
    <property type="entry name" value="Ptyr_pPase_sf"/>
</dbReference>
<gene>
    <name evidence="3" type="ORF">IDH44_18575</name>
</gene>
<sequence length="85" mass="9156">MVEISGHSSDVIAQATLQEADYIITLCGRADEHCPAAPGARATRRHWGFDDPAQAAGTEEEVMAAFRQVRDAIQARIGQFLSSGQ</sequence>
<comment type="caution">
    <text evidence="3">The sequence shown here is derived from an EMBL/GenBank/DDBJ whole genome shotgun (WGS) entry which is preliminary data.</text>
</comment>
<dbReference type="GO" id="GO:0046685">
    <property type="term" value="P:response to arsenic-containing substance"/>
    <property type="evidence" value="ECO:0007669"/>
    <property type="project" value="UniProtKB-KW"/>
</dbReference>
<dbReference type="EMBL" id="JACXIZ010000034">
    <property type="protein sequence ID" value="MBD2847210.1"/>
    <property type="molecule type" value="Genomic_DNA"/>
</dbReference>
<dbReference type="Pfam" id="PF01451">
    <property type="entry name" value="LMWPc"/>
    <property type="match status" value="1"/>
</dbReference>
<dbReference type="InterPro" id="IPR023485">
    <property type="entry name" value="Ptyr_pPase"/>
</dbReference>
<evidence type="ECO:0000313" key="4">
    <source>
        <dbReference type="Proteomes" id="UP000621560"/>
    </source>
</evidence>
<dbReference type="SUPFAM" id="SSF52788">
    <property type="entry name" value="Phosphotyrosine protein phosphatases I"/>
    <property type="match status" value="1"/>
</dbReference>
<name>A0A927BX34_9BACL</name>
<dbReference type="Gene3D" id="3.40.50.2300">
    <property type="match status" value="1"/>
</dbReference>
<accession>A0A927BX34</accession>
<dbReference type="RefSeq" id="WP_190920312.1">
    <property type="nucleotide sequence ID" value="NZ_JACXIZ010000034.1"/>
</dbReference>
<reference evidence="3" key="1">
    <citation type="submission" date="2020-09" db="EMBL/GenBank/DDBJ databases">
        <title>A novel bacterium of genus Paenibacillus, isolated from South China Sea.</title>
        <authorList>
            <person name="Huang H."/>
            <person name="Mo K."/>
            <person name="Hu Y."/>
        </authorList>
    </citation>
    <scope>NUCLEOTIDE SEQUENCE</scope>
    <source>
        <strain evidence="3">IB182496</strain>
    </source>
</reference>
<dbReference type="PANTHER" id="PTHR43428">
    <property type="entry name" value="ARSENATE REDUCTASE"/>
    <property type="match status" value="1"/>
</dbReference>
<evidence type="ECO:0000259" key="2">
    <source>
        <dbReference type="SMART" id="SM00226"/>
    </source>
</evidence>
<proteinExistence type="predicted"/>
<keyword evidence="1" id="KW-0059">Arsenical resistance</keyword>
<dbReference type="AlphaFoldDB" id="A0A927BX34"/>
<organism evidence="3 4">
    <name type="scientific">Paenibacillus sabuli</name>
    <dbReference type="NCBI Taxonomy" id="2772509"/>
    <lineage>
        <taxon>Bacteria</taxon>
        <taxon>Bacillati</taxon>
        <taxon>Bacillota</taxon>
        <taxon>Bacilli</taxon>
        <taxon>Bacillales</taxon>
        <taxon>Paenibacillaceae</taxon>
        <taxon>Paenibacillus</taxon>
    </lineage>
</organism>
<feature type="domain" description="Phosphotyrosine protein phosphatase I" evidence="2">
    <location>
        <begin position="1"/>
        <end position="83"/>
    </location>
</feature>
<protein>
    <recommendedName>
        <fullName evidence="2">Phosphotyrosine protein phosphatase I domain-containing protein</fullName>
    </recommendedName>
</protein>
<dbReference type="PANTHER" id="PTHR43428:SF1">
    <property type="entry name" value="ARSENATE REDUCTASE"/>
    <property type="match status" value="1"/>
</dbReference>
<keyword evidence="4" id="KW-1185">Reference proteome</keyword>
<dbReference type="SMART" id="SM00226">
    <property type="entry name" value="LMWPc"/>
    <property type="match status" value="1"/>
</dbReference>